<dbReference type="SUPFAM" id="SSF55347">
    <property type="entry name" value="Glyceraldehyde-3-phosphate dehydrogenase-like, C-terminal domain"/>
    <property type="match status" value="1"/>
</dbReference>
<comment type="pathway">
    <text evidence="1 14">Amino-acid biosynthesis; L-threonine biosynthesis; L-threonine from L-aspartate: step 3/5.</text>
</comment>
<feature type="binding site" evidence="13">
    <location>
        <position position="213"/>
    </location>
    <ligand>
        <name>L-homoserine</name>
        <dbReference type="ChEBI" id="CHEBI:57476"/>
    </ligand>
</feature>
<dbReference type="NCBIfam" id="NF004976">
    <property type="entry name" value="PRK06349.1"/>
    <property type="match status" value="1"/>
</dbReference>
<evidence type="ECO:0000256" key="5">
    <source>
        <dbReference type="ARBA" id="ARBA00013376"/>
    </source>
</evidence>
<dbReference type="InterPro" id="IPR005106">
    <property type="entry name" value="Asp/hSer_DH_NAD-bd"/>
</dbReference>
<evidence type="ECO:0000256" key="6">
    <source>
        <dbReference type="ARBA" id="ARBA00022605"/>
    </source>
</evidence>
<keyword evidence="7 14" id="KW-0791">Threonine biosynthesis</keyword>
<protein>
    <recommendedName>
        <fullName evidence="5 14">Homoserine dehydrogenase</fullName>
        <ecNumber evidence="4 14">1.1.1.3</ecNumber>
    </recommendedName>
</protein>
<keyword evidence="13 14" id="KW-0521">NADP</keyword>
<dbReference type="KEGG" id="ckr:CKR_0772"/>
<evidence type="ECO:0000256" key="7">
    <source>
        <dbReference type="ARBA" id="ARBA00022697"/>
    </source>
</evidence>
<dbReference type="AlphaFoldDB" id="B9DZZ8"/>
<evidence type="ECO:0000256" key="11">
    <source>
        <dbReference type="ARBA" id="ARBA00048841"/>
    </source>
</evidence>
<reference evidence="19" key="1">
    <citation type="submission" date="2005-09" db="EMBL/GenBank/DDBJ databases">
        <title>Complete genome sequence of Clostridium kluyveri and comparative genomics of Clostridia species.</title>
        <authorList>
            <person name="Inui M."/>
            <person name="Nonaka H."/>
            <person name="Shinoda Y."/>
            <person name="Ikenaga Y."/>
            <person name="Abe M."/>
            <person name="Naito K."/>
            <person name="Vertes A.A."/>
            <person name="Yukawa H."/>
        </authorList>
    </citation>
    <scope>NUCLEOTIDE SEQUENCE [LARGE SCALE GENOMIC DNA]</scope>
    <source>
        <strain evidence="19">NBRC 12016</strain>
    </source>
</reference>
<dbReference type="Proteomes" id="UP000007969">
    <property type="component" value="Chromosome"/>
</dbReference>
<evidence type="ECO:0000313" key="19">
    <source>
        <dbReference type="Proteomes" id="UP000007969"/>
    </source>
</evidence>
<dbReference type="PANTHER" id="PTHR43331:SF1">
    <property type="entry name" value="HOMOSERINE DEHYDROGENASE"/>
    <property type="match status" value="1"/>
</dbReference>
<dbReference type="GO" id="GO:0050661">
    <property type="term" value="F:NADP binding"/>
    <property type="evidence" value="ECO:0007669"/>
    <property type="project" value="InterPro"/>
</dbReference>
<dbReference type="EMBL" id="AP009049">
    <property type="protein sequence ID" value="BAH05823.1"/>
    <property type="molecule type" value="Genomic_DNA"/>
</dbReference>
<evidence type="ECO:0000256" key="15">
    <source>
        <dbReference type="RuleBase" id="RU004171"/>
    </source>
</evidence>
<evidence type="ECO:0000256" key="2">
    <source>
        <dbReference type="ARBA" id="ARBA00005062"/>
    </source>
</evidence>
<evidence type="ECO:0000256" key="13">
    <source>
        <dbReference type="PIRSR" id="PIRSR000098-2"/>
    </source>
</evidence>
<dbReference type="HOGENOM" id="CLU_009116_1_0_9"/>
<dbReference type="GO" id="GO:0009088">
    <property type="term" value="P:threonine biosynthetic process"/>
    <property type="evidence" value="ECO:0007669"/>
    <property type="project" value="UniProtKB-UniPathway"/>
</dbReference>
<dbReference type="InterPro" id="IPR036291">
    <property type="entry name" value="NAD(P)-bd_dom_sf"/>
</dbReference>
<dbReference type="InterPro" id="IPR001342">
    <property type="entry name" value="HDH_cat"/>
</dbReference>
<dbReference type="Pfam" id="PF00742">
    <property type="entry name" value="Homoserine_dh"/>
    <property type="match status" value="1"/>
</dbReference>
<keyword evidence="10 14" id="KW-0486">Methionine biosynthesis</keyword>
<dbReference type="Pfam" id="PF03447">
    <property type="entry name" value="NAD_binding_3"/>
    <property type="match status" value="1"/>
</dbReference>
<dbReference type="FunFam" id="3.30.360.10:FF:000005">
    <property type="entry name" value="Homoserine dehydrogenase"/>
    <property type="match status" value="1"/>
</dbReference>
<dbReference type="EC" id="1.1.1.3" evidence="4 14"/>
<dbReference type="UniPathway" id="UPA00051">
    <property type="reaction ID" value="UER00465"/>
</dbReference>
<keyword evidence="9" id="KW-0915">Sodium</keyword>
<dbReference type="PROSITE" id="PS01042">
    <property type="entry name" value="HOMOSER_DHGENASE"/>
    <property type="match status" value="1"/>
</dbReference>
<evidence type="ECO:0000256" key="8">
    <source>
        <dbReference type="ARBA" id="ARBA00023002"/>
    </source>
</evidence>
<dbReference type="Gene3D" id="3.30.70.260">
    <property type="match status" value="1"/>
</dbReference>
<evidence type="ECO:0000256" key="10">
    <source>
        <dbReference type="ARBA" id="ARBA00023167"/>
    </source>
</evidence>
<evidence type="ECO:0000256" key="9">
    <source>
        <dbReference type="ARBA" id="ARBA00023053"/>
    </source>
</evidence>
<dbReference type="Gene3D" id="3.40.50.720">
    <property type="entry name" value="NAD(P)-binding Rossmann-like Domain"/>
    <property type="match status" value="1"/>
</dbReference>
<keyword evidence="8 14" id="KW-0560">Oxidoreductase</keyword>
<feature type="domain" description="Homoserine dehydrogenase catalytic" evidence="16">
    <location>
        <begin position="160"/>
        <end position="337"/>
    </location>
</feature>
<dbReference type="SUPFAM" id="SSF51735">
    <property type="entry name" value="NAD(P)-binding Rossmann-fold domains"/>
    <property type="match status" value="1"/>
</dbReference>
<comment type="pathway">
    <text evidence="2 14">Amino-acid biosynthesis; L-methionine biosynthesis via de novo pathway; L-homoserine from L-aspartate: step 3/3.</text>
</comment>
<feature type="binding site" evidence="13">
    <location>
        <position position="128"/>
    </location>
    <ligand>
        <name>NADPH</name>
        <dbReference type="ChEBI" id="CHEBI:57783"/>
    </ligand>
</feature>
<dbReference type="GO" id="GO:0004412">
    <property type="term" value="F:homoserine dehydrogenase activity"/>
    <property type="evidence" value="ECO:0007669"/>
    <property type="project" value="UniProtKB-EC"/>
</dbReference>
<evidence type="ECO:0000256" key="12">
    <source>
        <dbReference type="PIRSR" id="PIRSR000098-1"/>
    </source>
</evidence>
<evidence type="ECO:0000256" key="1">
    <source>
        <dbReference type="ARBA" id="ARBA00005056"/>
    </source>
</evidence>
<comment type="catalytic activity">
    <reaction evidence="11">
        <text>L-homoserine + NADP(+) = L-aspartate 4-semialdehyde + NADPH + H(+)</text>
        <dbReference type="Rhea" id="RHEA:15761"/>
        <dbReference type="ChEBI" id="CHEBI:15378"/>
        <dbReference type="ChEBI" id="CHEBI:57476"/>
        <dbReference type="ChEBI" id="CHEBI:57783"/>
        <dbReference type="ChEBI" id="CHEBI:58349"/>
        <dbReference type="ChEBI" id="CHEBI:537519"/>
        <dbReference type="EC" id="1.1.1.3"/>
    </reaction>
    <physiologicalReaction direction="right-to-left" evidence="11">
        <dbReference type="Rhea" id="RHEA:15763"/>
    </physiologicalReaction>
</comment>
<accession>B9DZZ8</accession>
<dbReference type="PANTHER" id="PTHR43331">
    <property type="entry name" value="HOMOSERINE DEHYDROGENASE"/>
    <property type="match status" value="1"/>
</dbReference>
<dbReference type="PIRSF" id="PIRSF000098">
    <property type="entry name" value="Homoser_dehydrog"/>
    <property type="match status" value="1"/>
</dbReference>
<dbReference type="UniPathway" id="UPA00050">
    <property type="reaction ID" value="UER00063"/>
</dbReference>
<organism evidence="18 19">
    <name type="scientific">Clostridium kluyveri (strain NBRC 12016)</name>
    <dbReference type="NCBI Taxonomy" id="583346"/>
    <lineage>
        <taxon>Bacteria</taxon>
        <taxon>Bacillati</taxon>
        <taxon>Bacillota</taxon>
        <taxon>Clostridia</taxon>
        <taxon>Eubacteriales</taxon>
        <taxon>Clostridiaceae</taxon>
        <taxon>Clostridium</taxon>
    </lineage>
</organism>
<dbReference type="InterPro" id="IPR019811">
    <property type="entry name" value="HDH_CS"/>
</dbReference>
<evidence type="ECO:0000259" key="16">
    <source>
        <dbReference type="Pfam" id="PF00742"/>
    </source>
</evidence>
<evidence type="ECO:0000256" key="14">
    <source>
        <dbReference type="RuleBase" id="RU000579"/>
    </source>
</evidence>
<gene>
    <name evidence="18" type="ordered locus">CKR_0772</name>
</gene>
<feature type="active site" description="Proton donor" evidence="12">
    <location>
        <position position="228"/>
    </location>
</feature>
<evidence type="ECO:0000259" key="17">
    <source>
        <dbReference type="Pfam" id="PF03447"/>
    </source>
</evidence>
<evidence type="ECO:0000256" key="3">
    <source>
        <dbReference type="ARBA" id="ARBA00006753"/>
    </source>
</evidence>
<evidence type="ECO:0000313" key="18">
    <source>
        <dbReference type="EMBL" id="BAH05823.1"/>
    </source>
</evidence>
<feature type="binding site" evidence="13">
    <location>
        <begin position="34"/>
        <end position="41"/>
    </location>
    <ligand>
        <name>NADP(+)</name>
        <dbReference type="ChEBI" id="CHEBI:58349"/>
    </ligand>
</feature>
<dbReference type="InterPro" id="IPR016204">
    <property type="entry name" value="HDH"/>
</dbReference>
<comment type="similarity">
    <text evidence="3 15">Belongs to the homoserine dehydrogenase family.</text>
</comment>
<evidence type="ECO:0000256" key="4">
    <source>
        <dbReference type="ARBA" id="ARBA00013213"/>
    </source>
</evidence>
<sequence>MWEEFFVLITRELIICLKVLNKKEGDNMINIAMLGYGVVGSGVAELIFRNRDKFKDELNEELVLSKILVRNISKHIDNKNKELLTEDIDDIFKEKVDIIVEAMGGLDPSYEYVKRALNMKKHVVTANKDLIAEYGYELLQIAKKNGVTIHFEASVGGGIPILKSINECLVGNEIKSIKSILNGTTNFILSKMNHNGMSYTEALELAQKLGFAEANPESDVKGYDAARKLSILSTIAYNRRVDWKDINIEGITEIDEYDFKYAKMEKCSIKLMGISKLGSKHIYATVMPVMVKEDSVLGKIEDEYNAILVEGDAVGDVMFSGKGAGMFPTASAVFADIADIVKQKRKKCITFSSEKAEIDKSWGLKGKWFLRVKTQNRVKIIQGISSSFKSCYILSSTFSGNKEEVVAFVNADNEVCIDNYIEKVKSEGEACDVKKLLILH</sequence>
<dbReference type="Gene3D" id="3.30.360.10">
    <property type="entry name" value="Dihydrodipicolinate Reductase, domain 2"/>
    <property type="match status" value="1"/>
</dbReference>
<dbReference type="GO" id="GO:0009086">
    <property type="term" value="P:methionine biosynthetic process"/>
    <property type="evidence" value="ECO:0007669"/>
    <property type="project" value="UniProtKB-KW"/>
</dbReference>
<feature type="domain" description="Aspartate/homoserine dehydrogenase NAD-binding" evidence="17">
    <location>
        <begin position="35"/>
        <end position="152"/>
    </location>
</feature>
<proteinExistence type="inferred from homology"/>
<keyword evidence="6 14" id="KW-0028">Amino-acid biosynthesis</keyword>
<name>B9DZZ8_CLOK1</name>